<evidence type="ECO:0000256" key="2">
    <source>
        <dbReference type="ARBA" id="ARBA00022729"/>
    </source>
</evidence>
<dbReference type="InterPro" id="IPR011250">
    <property type="entry name" value="OMP/PagP_B-barrel"/>
</dbReference>
<keyword evidence="3" id="KW-0472">Membrane</keyword>
<evidence type="ECO:0000256" key="5">
    <source>
        <dbReference type="ARBA" id="ARBA00038306"/>
    </source>
</evidence>
<feature type="chain" id="PRO_5046051580" evidence="6">
    <location>
        <begin position="19"/>
        <end position="216"/>
    </location>
</feature>
<organism evidence="8 9">
    <name type="scientific">Peteryoungia desertarenae</name>
    <dbReference type="NCBI Taxonomy" id="1813451"/>
    <lineage>
        <taxon>Bacteria</taxon>
        <taxon>Pseudomonadati</taxon>
        <taxon>Pseudomonadota</taxon>
        <taxon>Alphaproteobacteria</taxon>
        <taxon>Hyphomicrobiales</taxon>
        <taxon>Rhizobiaceae</taxon>
        <taxon>Peteryoungia</taxon>
    </lineage>
</organism>
<dbReference type="PANTHER" id="PTHR34001:SF3">
    <property type="entry name" value="BLL7405 PROTEIN"/>
    <property type="match status" value="1"/>
</dbReference>
<dbReference type="InterPro" id="IPR027385">
    <property type="entry name" value="Beta-barrel_OMP"/>
</dbReference>
<keyword evidence="8" id="KW-0614">Plasmid</keyword>
<feature type="domain" description="Outer membrane protein beta-barrel" evidence="7">
    <location>
        <begin position="24"/>
        <end position="216"/>
    </location>
</feature>
<evidence type="ECO:0000256" key="3">
    <source>
        <dbReference type="ARBA" id="ARBA00023136"/>
    </source>
</evidence>
<reference evidence="8 9" key="1">
    <citation type="submission" date="2020-06" db="EMBL/GenBank/DDBJ databases">
        <title>Genome sequence of Rhizobium sp strain ADMK78.</title>
        <authorList>
            <person name="Rahi P."/>
        </authorList>
    </citation>
    <scope>NUCLEOTIDE SEQUENCE [LARGE SCALE GENOMIC DNA]</scope>
    <source>
        <strain evidence="8 9">ADMK78</strain>
        <plasmid evidence="8 9">pPRADMK78_02</plasmid>
    </source>
</reference>
<dbReference type="SUPFAM" id="SSF56925">
    <property type="entry name" value="OMPA-like"/>
    <property type="match status" value="1"/>
</dbReference>
<gene>
    <name evidence="8" type="ORF">FE840_020765</name>
</gene>
<sequence>MRLLTITATVLASTSVFAADAVFVAPSAPVALAAESPLMWSGAYLGIHGGAGWLDGDFAVGNLTDTDDFDGGRFGVFGGYQHQMDNNIVVGIEGDLSYDWNENRYAALGINGDVGTDWNGSVRGRLGYAFDKALVYATGGWAITRGTLDVAGVKFDETFNGYTIGGGVDYAVTDKIFGRVEYRFNDFSEESININGTNVSADLKQHTVSVGLGVKF</sequence>
<dbReference type="InterPro" id="IPR051692">
    <property type="entry name" value="OMP-like"/>
</dbReference>
<comment type="subcellular location">
    <subcellularLocation>
        <location evidence="1">Cell outer membrane</location>
    </subcellularLocation>
</comment>
<dbReference type="PANTHER" id="PTHR34001">
    <property type="entry name" value="BLL7405 PROTEIN"/>
    <property type="match status" value="1"/>
</dbReference>
<dbReference type="RefSeq" id="WP_138289610.1">
    <property type="nucleotide sequence ID" value="NZ_CP058352.1"/>
</dbReference>
<comment type="similarity">
    <text evidence="5">Belongs to the Omp25/RopB family.</text>
</comment>
<dbReference type="Proteomes" id="UP000308530">
    <property type="component" value="Plasmid pPRADMK78_02"/>
</dbReference>
<feature type="signal peptide" evidence="6">
    <location>
        <begin position="1"/>
        <end position="18"/>
    </location>
</feature>
<evidence type="ECO:0000259" key="7">
    <source>
        <dbReference type="Pfam" id="PF13505"/>
    </source>
</evidence>
<accession>A0ABX6QUU0</accession>
<evidence type="ECO:0000256" key="1">
    <source>
        <dbReference type="ARBA" id="ARBA00004442"/>
    </source>
</evidence>
<proteinExistence type="inferred from homology"/>
<dbReference type="Gene3D" id="2.40.160.20">
    <property type="match status" value="1"/>
</dbReference>
<dbReference type="Pfam" id="PF13505">
    <property type="entry name" value="OMP_b-brl"/>
    <property type="match status" value="1"/>
</dbReference>
<evidence type="ECO:0000313" key="9">
    <source>
        <dbReference type="Proteomes" id="UP000308530"/>
    </source>
</evidence>
<evidence type="ECO:0000256" key="4">
    <source>
        <dbReference type="ARBA" id="ARBA00023237"/>
    </source>
</evidence>
<keyword evidence="4" id="KW-0998">Cell outer membrane</keyword>
<geneLocation type="plasmid" evidence="8 9">
    <name>pPRADMK78_02</name>
</geneLocation>
<name>A0ABX6QUU0_9HYPH</name>
<evidence type="ECO:0000256" key="6">
    <source>
        <dbReference type="SAM" id="SignalP"/>
    </source>
</evidence>
<protein>
    <submittedName>
        <fullName evidence="8">Porin family protein</fullName>
    </submittedName>
</protein>
<evidence type="ECO:0000313" key="8">
    <source>
        <dbReference type="EMBL" id="QLF72077.1"/>
    </source>
</evidence>
<keyword evidence="2 6" id="KW-0732">Signal</keyword>
<keyword evidence="9" id="KW-1185">Reference proteome</keyword>
<dbReference type="EMBL" id="CP058352">
    <property type="protein sequence ID" value="QLF72077.1"/>
    <property type="molecule type" value="Genomic_DNA"/>
</dbReference>